<dbReference type="AlphaFoldDB" id="A0A1X9LRF5"/>
<dbReference type="InterPro" id="IPR003593">
    <property type="entry name" value="AAA+_ATPase"/>
</dbReference>
<dbReference type="STRING" id="1619308.B5808_18005"/>
<dbReference type="InterPro" id="IPR027417">
    <property type="entry name" value="P-loop_NTPase"/>
</dbReference>
<dbReference type="InterPro" id="IPR017871">
    <property type="entry name" value="ABC_transporter-like_CS"/>
</dbReference>
<dbReference type="InterPro" id="IPR050107">
    <property type="entry name" value="ABC_carbohydrate_import_ATPase"/>
</dbReference>
<gene>
    <name evidence="1" type="ORF">B5808_18005</name>
</gene>
<dbReference type="GO" id="GO:0005524">
    <property type="term" value="F:ATP binding"/>
    <property type="evidence" value="ECO:0007669"/>
    <property type="project" value="UniProtKB-KW"/>
</dbReference>
<reference evidence="1 2" key="1">
    <citation type="submission" date="2017-04" db="EMBL/GenBank/DDBJ databases">
        <authorList>
            <person name="Afonso C.L."/>
            <person name="Miller P.J."/>
            <person name="Scott M.A."/>
            <person name="Spackman E."/>
            <person name="Goraichik I."/>
            <person name="Dimitrov K.M."/>
            <person name="Suarez D.L."/>
            <person name="Swayne D.E."/>
        </authorList>
    </citation>
    <scope>NUCLEOTIDE SEQUENCE [LARGE SCALE GENOMIC DNA]</scope>
    <source>
        <strain evidence="2">XA(T)</strain>
    </source>
</reference>
<dbReference type="Gene3D" id="3.40.50.300">
    <property type="entry name" value="P-loop containing nucleotide triphosphate hydrolases"/>
    <property type="match status" value="1"/>
</dbReference>
<dbReference type="Proteomes" id="UP000192775">
    <property type="component" value="Chromosome"/>
</dbReference>
<dbReference type="PROSITE" id="PS50893">
    <property type="entry name" value="ABC_TRANSPORTER_2"/>
    <property type="match status" value="1"/>
</dbReference>
<dbReference type="Pfam" id="PF00005">
    <property type="entry name" value="ABC_tran"/>
    <property type="match status" value="1"/>
</dbReference>
<dbReference type="SUPFAM" id="SSF52540">
    <property type="entry name" value="P-loop containing nucleoside triphosphate hydrolases"/>
    <property type="match status" value="1"/>
</dbReference>
<sequence>MIDKYNSRPDIAPFTGSTPATDFILTATDITKSFGGVHALRGASMTMRRGEITALIGDNGAGKSTMVRCLSGIHRPDSGEIVLDGEVVHFESPNAARQQGIETVHQNLALVEDLAVWQNFFLGREKTHGLGPFRTLDRKLMRKTAEEMLQGLAVNVPPVTSKVRRLSGGQRQAVAIARAAGWGSKIVIMDEPTAALGVQETARVENVITTLRDAGVAVLLISHNFDQVMRLSDHVWVMRAGLAVAERRTEETDGDELVALITGAKAA</sequence>
<evidence type="ECO:0000313" key="2">
    <source>
        <dbReference type="Proteomes" id="UP000192775"/>
    </source>
</evidence>
<dbReference type="PROSITE" id="PS00211">
    <property type="entry name" value="ABC_TRANSPORTER_1"/>
    <property type="match status" value="1"/>
</dbReference>
<dbReference type="EMBL" id="CP020715">
    <property type="protein sequence ID" value="ARJ06908.1"/>
    <property type="molecule type" value="Genomic_DNA"/>
</dbReference>
<keyword evidence="2" id="KW-1185">Reference proteome</keyword>
<keyword evidence="1" id="KW-0547">Nucleotide-binding</keyword>
<dbReference type="InterPro" id="IPR003439">
    <property type="entry name" value="ABC_transporter-like_ATP-bd"/>
</dbReference>
<keyword evidence="1" id="KW-0067">ATP-binding</keyword>
<dbReference type="GO" id="GO:0016887">
    <property type="term" value="F:ATP hydrolysis activity"/>
    <property type="evidence" value="ECO:0007669"/>
    <property type="project" value="InterPro"/>
</dbReference>
<dbReference type="RefSeq" id="WP_085021046.1">
    <property type="nucleotide sequence ID" value="NZ_BMHD01000001.1"/>
</dbReference>
<dbReference type="CDD" id="cd03216">
    <property type="entry name" value="ABC_Carb_Monos_I"/>
    <property type="match status" value="1"/>
</dbReference>
<dbReference type="PANTHER" id="PTHR43790:SF8">
    <property type="entry name" value="SUGAR ABC TRANSPORTER ATP-BINDING PROTEIN"/>
    <property type="match status" value="1"/>
</dbReference>
<protein>
    <submittedName>
        <fullName evidence="1">ABC transporter ATP-binding protein</fullName>
    </submittedName>
</protein>
<dbReference type="PANTHER" id="PTHR43790">
    <property type="entry name" value="CARBOHYDRATE TRANSPORT ATP-BINDING PROTEIN MG119-RELATED"/>
    <property type="match status" value="1"/>
</dbReference>
<proteinExistence type="predicted"/>
<evidence type="ECO:0000313" key="1">
    <source>
        <dbReference type="EMBL" id="ARJ06908.1"/>
    </source>
</evidence>
<organism evidence="1 2">
    <name type="scientific">Cnuibacter physcomitrellae</name>
    <dbReference type="NCBI Taxonomy" id="1619308"/>
    <lineage>
        <taxon>Bacteria</taxon>
        <taxon>Bacillati</taxon>
        <taxon>Actinomycetota</taxon>
        <taxon>Actinomycetes</taxon>
        <taxon>Micrococcales</taxon>
        <taxon>Microbacteriaceae</taxon>
        <taxon>Cnuibacter</taxon>
    </lineage>
</organism>
<accession>A0A1X9LRF5</accession>
<name>A0A1X9LRF5_9MICO</name>
<dbReference type="KEGG" id="cphy:B5808_18005"/>
<dbReference type="SMART" id="SM00382">
    <property type="entry name" value="AAA"/>
    <property type="match status" value="1"/>
</dbReference>